<proteinExistence type="predicted"/>
<feature type="compositionally biased region" description="Acidic residues" evidence="1">
    <location>
        <begin position="565"/>
        <end position="588"/>
    </location>
</feature>
<feature type="compositionally biased region" description="Polar residues" evidence="1">
    <location>
        <begin position="269"/>
        <end position="279"/>
    </location>
</feature>
<protein>
    <submittedName>
        <fullName evidence="2">Uncharacterized protein</fullName>
    </submittedName>
</protein>
<accession>A0A3N4LJS4</accession>
<gene>
    <name evidence="2" type="ORF">L211DRAFT_488996</name>
</gene>
<feature type="compositionally biased region" description="Polar residues" evidence="1">
    <location>
        <begin position="305"/>
        <end position="325"/>
    </location>
</feature>
<dbReference type="OrthoDB" id="10451206at2759"/>
<feature type="region of interest" description="Disordered" evidence="1">
    <location>
        <begin position="430"/>
        <end position="450"/>
    </location>
</feature>
<sequence>MPPLNSKNSQRASTRRMVDVTEKVLRGVYEPTFKSCSWATAGEIYQALKATGFDEQRAIDKLNSDRPKQPTNNAATEILGRFGLEPDPEDGAEERPETHTMDVHDHPKQRIASASKRASPIPDPRAEYQMSKRPRRNAPQKPMANNSRATPIVIQDEEDEISDSSQQLPPPPQEPLLASTNGVGSPPHLPSSLDSITDPMEPWIMDVDSAHPTPSKKSVLFTNDSSPAKINPGSRALRSPRPMQTTQASIRNYILPVSPQRRAVDPAQIASTVQGLPSRSNHDVWRSRGRPPTPGPPNHLFPECNTPSSENTSAPASATITTVSSDSDEGDEKERQSLPQTDFSNLAPQRKKVGYEVFNDDSYHGPIYSSPFPHKKIGQGNFKAETLPKHSTSPALLSSLKQEEVWGRKASPGITEGKEEILQVNLDKPNLSGVPTLPAPPLSLSQIKGKEKRPTIEVLIERTAQGVDGPSKLKAEVRGGRAPREFRDEIPSSQPSPPAVSRHTTPNPELEEFQGVIEVHGGMRETRYKRAMGQAMNARQASSELSELPFIPSSPDRPKKKQDVELVDDDDEEEEDDDNDEAEEESIEELSPPPAMKKISSSKPKRSAPRGRGVAVARKKEKTPGNEKKAGTSKWWVTVAQDEEGGERDEEVKQGGPVMMTRERKRRVGRG</sequence>
<dbReference type="EMBL" id="ML121566">
    <property type="protein sequence ID" value="RPB20901.1"/>
    <property type="molecule type" value="Genomic_DNA"/>
</dbReference>
<feature type="compositionally biased region" description="Basic and acidic residues" evidence="1">
    <location>
        <begin position="471"/>
        <end position="490"/>
    </location>
</feature>
<evidence type="ECO:0000313" key="2">
    <source>
        <dbReference type="EMBL" id="RPB20901.1"/>
    </source>
</evidence>
<feature type="region of interest" description="Disordered" evidence="1">
    <location>
        <begin position="60"/>
        <end position="349"/>
    </location>
</feature>
<dbReference type="InParanoid" id="A0A3N4LJS4"/>
<dbReference type="AlphaFoldDB" id="A0A3N4LJS4"/>
<dbReference type="Proteomes" id="UP000267821">
    <property type="component" value="Unassembled WGS sequence"/>
</dbReference>
<feature type="region of interest" description="Disordered" evidence="1">
    <location>
        <begin position="462"/>
        <end position="671"/>
    </location>
</feature>
<evidence type="ECO:0000313" key="3">
    <source>
        <dbReference type="Proteomes" id="UP000267821"/>
    </source>
</evidence>
<keyword evidence="3" id="KW-1185">Reference proteome</keyword>
<evidence type="ECO:0000256" key="1">
    <source>
        <dbReference type="SAM" id="MobiDB-lite"/>
    </source>
</evidence>
<name>A0A3N4LJS4_9PEZI</name>
<feature type="compositionally biased region" description="Polar residues" evidence="1">
    <location>
        <begin position="337"/>
        <end position="347"/>
    </location>
</feature>
<reference evidence="2 3" key="1">
    <citation type="journal article" date="2018" name="Nat. Ecol. Evol.">
        <title>Pezizomycetes genomes reveal the molecular basis of ectomycorrhizal truffle lifestyle.</title>
        <authorList>
            <person name="Murat C."/>
            <person name="Payen T."/>
            <person name="Noel B."/>
            <person name="Kuo A."/>
            <person name="Morin E."/>
            <person name="Chen J."/>
            <person name="Kohler A."/>
            <person name="Krizsan K."/>
            <person name="Balestrini R."/>
            <person name="Da Silva C."/>
            <person name="Montanini B."/>
            <person name="Hainaut M."/>
            <person name="Levati E."/>
            <person name="Barry K.W."/>
            <person name="Belfiori B."/>
            <person name="Cichocki N."/>
            <person name="Clum A."/>
            <person name="Dockter R.B."/>
            <person name="Fauchery L."/>
            <person name="Guy J."/>
            <person name="Iotti M."/>
            <person name="Le Tacon F."/>
            <person name="Lindquist E.A."/>
            <person name="Lipzen A."/>
            <person name="Malagnac F."/>
            <person name="Mello A."/>
            <person name="Molinier V."/>
            <person name="Miyauchi S."/>
            <person name="Poulain J."/>
            <person name="Riccioni C."/>
            <person name="Rubini A."/>
            <person name="Sitrit Y."/>
            <person name="Splivallo R."/>
            <person name="Traeger S."/>
            <person name="Wang M."/>
            <person name="Zifcakova L."/>
            <person name="Wipf D."/>
            <person name="Zambonelli A."/>
            <person name="Paolocci F."/>
            <person name="Nowrousian M."/>
            <person name="Ottonello S."/>
            <person name="Baldrian P."/>
            <person name="Spatafora J.W."/>
            <person name="Henrissat B."/>
            <person name="Nagy L.G."/>
            <person name="Aury J.M."/>
            <person name="Wincker P."/>
            <person name="Grigoriev I.V."/>
            <person name="Bonfante P."/>
            <person name="Martin F.M."/>
        </authorList>
    </citation>
    <scope>NUCLEOTIDE SEQUENCE [LARGE SCALE GENOMIC DNA]</scope>
    <source>
        <strain evidence="2 3">ATCC MYA-4762</strain>
    </source>
</reference>
<organism evidence="2 3">
    <name type="scientific">Terfezia boudieri ATCC MYA-4762</name>
    <dbReference type="NCBI Taxonomy" id="1051890"/>
    <lineage>
        <taxon>Eukaryota</taxon>
        <taxon>Fungi</taxon>
        <taxon>Dikarya</taxon>
        <taxon>Ascomycota</taxon>
        <taxon>Pezizomycotina</taxon>
        <taxon>Pezizomycetes</taxon>
        <taxon>Pezizales</taxon>
        <taxon>Pezizaceae</taxon>
        <taxon>Terfezia</taxon>
    </lineage>
</organism>
<feature type="compositionally biased region" description="Basic and acidic residues" evidence="1">
    <location>
        <begin position="93"/>
        <end position="108"/>
    </location>
</feature>